<name>A0A512BHH9_9BACT</name>
<keyword evidence="1" id="KW-1133">Transmembrane helix</keyword>
<feature type="transmembrane region" description="Helical" evidence="1">
    <location>
        <begin position="28"/>
        <end position="48"/>
    </location>
</feature>
<dbReference type="EMBL" id="BJYT01000021">
    <property type="protein sequence ID" value="GEO11439.1"/>
    <property type="molecule type" value="Genomic_DNA"/>
</dbReference>
<evidence type="ECO:0000313" key="2">
    <source>
        <dbReference type="EMBL" id="GEO11439.1"/>
    </source>
</evidence>
<gene>
    <name evidence="2" type="ORF">SAE01_39350</name>
</gene>
<organism evidence="2 3">
    <name type="scientific">Segetibacter aerophilus</name>
    <dbReference type="NCBI Taxonomy" id="670293"/>
    <lineage>
        <taxon>Bacteria</taxon>
        <taxon>Pseudomonadati</taxon>
        <taxon>Bacteroidota</taxon>
        <taxon>Chitinophagia</taxon>
        <taxon>Chitinophagales</taxon>
        <taxon>Chitinophagaceae</taxon>
        <taxon>Segetibacter</taxon>
    </lineage>
</organism>
<feature type="transmembrane region" description="Helical" evidence="1">
    <location>
        <begin position="54"/>
        <end position="75"/>
    </location>
</feature>
<keyword evidence="1" id="KW-0472">Membrane</keyword>
<accession>A0A512BHH9</accession>
<reference evidence="2 3" key="1">
    <citation type="submission" date="2019-07" db="EMBL/GenBank/DDBJ databases">
        <title>Whole genome shotgun sequence of Segetibacter aerophilus NBRC 106135.</title>
        <authorList>
            <person name="Hosoyama A."/>
            <person name="Uohara A."/>
            <person name="Ohji S."/>
            <person name="Ichikawa N."/>
        </authorList>
    </citation>
    <scope>NUCLEOTIDE SEQUENCE [LARGE SCALE GENOMIC DNA]</scope>
    <source>
        <strain evidence="2 3">NBRC 106135</strain>
    </source>
</reference>
<evidence type="ECO:0000256" key="1">
    <source>
        <dbReference type="SAM" id="Phobius"/>
    </source>
</evidence>
<dbReference type="RefSeq" id="WP_147205544.1">
    <property type="nucleotide sequence ID" value="NZ_BJYT01000021.1"/>
</dbReference>
<sequence>MLTLNIWNILGGISLILLVLFSKNKNAVWGGLAGGLIVGLIIAGLYSFKGNGFPWIILMKASIIGILAGSLFVLISRLSKK</sequence>
<proteinExistence type="predicted"/>
<evidence type="ECO:0008006" key="4">
    <source>
        <dbReference type="Google" id="ProtNLM"/>
    </source>
</evidence>
<dbReference type="AlphaFoldDB" id="A0A512BHH9"/>
<evidence type="ECO:0000313" key="3">
    <source>
        <dbReference type="Proteomes" id="UP000321513"/>
    </source>
</evidence>
<feature type="transmembrane region" description="Helical" evidence="1">
    <location>
        <begin position="6"/>
        <end position="21"/>
    </location>
</feature>
<keyword evidence="1" id="KW-0812">Transmembrane</keyword>
<protein>
    <recommendedName>
        <fullName evidence="4">Transglycosylase</fullName>
    </recommendedName>
</protein>
<dbReference type="Proteomes" id="UP000321513">
    <property type="component" value="Unassembled WGS sequence"/>
</dbReference>
<comment type="caution">
    <text evidence="2">The sequence shown here is derived from an EMBL/GenBank/DDBJ whole genome shotgun (WGS) entry which is preliminary data.</text>
</comment>
<keyword evidence="3" id="KW-1185">Reference proteome</keyword>